<dbReference type="OrthoDB" id="4476670at2"/>
<dbReference type="EMBL" id="BJZP01000008">
    <property type="protein sequence ID" value="GEO85116.1"/>
    <property type="molecule type" value="Genomic_DNA"/>
</dbReference>
<dbReference type="AlphaFoldDB" id="A0A512HI41"/>
<evidence type="ECO:0000313" key="1">
    <source>
        <dbReference type="EMBL" id="GEO85116.1"/>
    </source>
</evidence>
<organism evidence="1 2">
    <name type="scientific">Ciceribacter naphthalenivorans</name>
    <dbReference type="NCBI Taxonomy" id="1118451"/>
    <lineage>
        <taxon>Bacteria</taxon>
        <taxon>Pseudomonadati</taxon>
        <taxon>Pseudomonadota</taxon>
        <taxon>Alphaproteobacteria</taxon>
        <taxon>Hyphomicrobiales</taxon>
        <taxon>Rhizobiaceae</taxon>
        <taxon>Ciceribacter</taxon>
    </lineage>
</organism>
<reference evidence="1 2" key="1">
    <citation type="submission" date="2019-07" db="EMBL/GenBank/DDBJ databases">
        <title>Whole genome shotgun sequence of Rhizobium naphthalenivorans NBRC 107585.</title>
        <authorList>
            <person name="Hosoyama A."/>
            <person name="Uohara A."/>
            <person name="Ohji S."/>
            <person name="Ichikawa N."/>
        </authorList>
    </citation>
    <scope>NUCLEOTIDE SEQUENCE [LARGE SCALE GENOMIC DNA]</scope>
    <source>
        <strain evidence="1 2">NBRC 107585</strain>
    </source>
</reference>
<gene>
    <name evidence="1" type="ORF">RNA01_20480</name>
</gene>
<comment type="caution">
    <text evidence="1">The sequence shown here is derived from an EMBL/GenBank/DDBJ whole genome shotgun (WGS) entry which is preliminary data.</text>
</comment>
<accession>A0A512HI41</accession>
<evidence type="ECO:0008006" key="3">
    <source>
        <dbReference type="Google" id="ProtNLM"/>
    </source>
</evidence>
<dbReference type="SUPFAM" id="SSF54909">
    <property type="entry name" value="Dimeric alpha+beta barrel"/>
    <property type="match status" value="1"/>
</dbReference>
<evidence type="ECO:0000313" key="2">
    <source>
        <dbReference type="Proteomes" id="UP000321717"/>
    </source>
</evidence>
<sequence>MSATLQHQIDTTAQEAMAARSASSIFRIDTFACPMAHQSVFEDRLAIIHGYFDTLPGCLYNRVVLSADENDKMVKIATIIEWRDRQALDAAKSAVSAFYAKSGFDPAAFMAERGITGIFGVFRPMER</sequence>
<proteinExistence type="predicted"/>
<keyword evidence="2" id="KW-1185">Reference proteome</keyword>
<name>A0A512HI41_9HYPH</name>
<dbReference type="RefSeq" id="WP_147180085.1">
    <property type="nucleotide sequence ID" value="NZ_BJZP01000008.1"/>
</dbReference>
<dbReference type="Proteomes" id="UP000321717">
    <property type="component" value="Unassembled WGS sequence"/>
</dbReference>
<dbReference type="InterPro" id="IPR011008">
    <property type="entry name" value="Dimeric_a/b-barrel"/>
</dbReference>
<protein>
    <recommendedName>
        <fullName evidence="3">Antibiotic biosynthesis monooxygenase</fullName>
    </recommendedName>
</protein>
<dbReference type="Gene3D" id="3.30.70.100">
    <property type="match status" value="1"/>
</dbReference>